<dbReference type="PANTHER" id="PTHR43031">
    <property type="entry name" value="FAD-DEPENDENT OXIDOREDUCTASE"/>
    <property type="match status" value="1"/>
</dbReference>
<reference evidence="3" key="1">
    <citation type="journal article" date="2014" name="Int. J. Syst. Evol. Microbiol.">
        <title>Complete genome sequence of Corynebacterium casei LMG S-19264T (=DSM 44701T), isolated from a smear-ripened cheese.</title>
        <authorList>
            <consortium name="US DOE Joint Genome Institute (JGI-PGF)"/>
            <person name="Walter F."/>
            <person name="Albersmeier A."/>
            <person name="Kalinowski J."/>
            <person name="Ruckert C."/>
        </authorList>
    </citation>
    <scope>NUCLEOTIDE SEQUENCE</scope>
    <source>
        <strain evidence="3">KCTC 22169</strain>
    </source>
</reference>
<name>A0A918N7Y6_9GAMM</name>
<accession>A0A918N7Y6</accession>
<evidence type="ECO:0000256" key="1">
    <source>
        <dbReference type="SAM" id="Phobius"/>
    </source>
</evidence>
<dbReference type="Gene3D" id="3.40.250.10">
    <property type="entry name" value="Rhodanese-like domain"/>
    <property type="match status" value="1"/>
</dbReference>
<evidence type="ECO:0000313" key="3">
    <source>
        <dbReference type="EMBL" id="GGX46087.1"/>
    </source>
</evidence>
<evidence type="ECO:0000313" key="4">
    <source>
        <dbReference type="Proteomes" id="UP000626148"/>
    </source>
</evidence>
<dbReference type="EMBL" id="BMXR01000002">
    <property type="protein sequence ID" value="GGX46087.1"/>
    <property type="molecule type" value="Genomic_DNA"/>
</dbReference>
<evidence type="ECO:0000259" key="2">
    <source>
        <dbReference type="PROSITE" id="PS50206"/>
    </source>
</evidence>
<keyword evidence="1" id="KW-0472">Membrane</keyword>
<dbReference type="RefSeq" id="WP_189607520.1">
    <property type="nucleotide sequence ID" value="NZ_BMXR01000002.1"/>
</dbReference>
<dbReference type="PANTHER" id="PTHR43031:SF18">
    <property type="entry name" value="RHODANESE-RELATED SULFURTRANSFERASES"/>
    <property type="match status" value="1"/>
</dbReference>
<dbReference type="CDD" id="cd00158">
    <property type="entry name" value="RHOD"/>
    <property type="match status" value="1"/>
</dbReference>
<dbReference type="InterPro" id="IPR001763">
    <property type="entry name" value="Rhodanese-like_dom"/>
</dbReference>
<protein>
    <submittedName>
        <fullName evidence="3">Sulfurtransferase</fullName>
    </submittedName>
</protein>
<dbReference type="PROSITE" id="PS50206">
    <property type="entry name" value="RHODANESE_3"/>
    <property type="match status" value="1"/>
</dbReference>
<feature type="domain" description="Rhodanese" evidence="2">
    <location>
        <begin position="48"/>
        <end position="138"/>
    </location>
</feature>
<reference evidence="3" key="2">
    <citation type="submission" date="2020-09" db="EMBL/GenBank/DDBJ databases">
        <authorList>
            <person name="Sun Q."/>
            <person name="Kim S."/>
        </authorList>
    </citation>
    <scope>NUCLEOTIDE SEQUENCE</scope>
    <source>
        <strain evidence="3">KCTC 22169</strain>
    </source>
</reference>
<dbReference type="Pfam" id="PF00581">
    <property type="entry name" value="Rhodanese"/>
    <property type="match status" value="1"/>
</dbReference>
<keyword evidence="1" id="KW-1133">Transmembrane helix</keyword>
<gene>
    <name evidence="3" type="ORF">GCM10007392_11410</name>
</gene>
<dbReference type="InterPro" id="IPR050229">
    <property type="entry name" value="GlpE_sulfurtransferase"/>
</dbReference>
<keyword evidence="1" id="KW-0812">Transmembrane</keyword>
<dbReference type="InterPro" id="IPR036873">
    <property type="entry name" value="Rhodanese-like_dom_sf"/>
</dbReference>
<dbReference type="AlphaFoldDB" id="A0A918N7Y6"/>
<proteinExistence type="predicted"/>
<organism evidence="3 4">
    <name type="scientific">Saccharospirillum salsuginis</name>
    <dbReference type="NCBI Taxonomy" id="418750"/>
    <lineage>
        <taxon>Bacteria</taxon>
        <taxon>Pseudomonadati</taxon>
        <taxon>Pseudomonadota</taxon>
        <taxon>Gammaproteobacteria</taxon>
        <taxon>Oceanospirillales</taxon>
        <taxon>Saccharospirillaceae</taxon>
        <taxon>Saccharospirillum</taxon>
    </lineage>
</organism>
<feature type="transmembrane region" description="Helical" evidence="1">
    <location>
        <begin position="12"/>
        <end position="29"/>
    </location>
</feature>
<dbReference type="Proteomes" id="UP000626148">
    <property type="component" value="Unassembled WGS sequence"/>
</dbReference>
<sequence length="139" mass="15204">MLEQLIEFVLNHWILSAIWLALLIALFATESSKGGKGVSPQQATQLINTEDAKVVDVRPKEDFRKGHLPNAINIPAKDMQRRLGELEDYKDTPIILVCKSGTSAGASGALLAKAGFKKLHKLSGGVMEWQNNSLPLVKN</sequence>
<comment type="caution">
    <text evidence="3">The sequence shown here is derived from an EMBL/GenBank/DDBJ whole genome shotgun (WGS) entry which is preliminary data.</text>
</comment>
<dbReference type="SUPFAM" id="SSF52821">
    <property type="entry name" value="Rhodanese/Cell cycle control phosphatase"/>
    <property type="match status" value="1"/>
</dbReference>
<keyword evidence="4" id="KW-1185">Reference proteome</keyword>
<dbReference type="SMART" id="SM00450">
    <property type="entry name" value="RHOD"/>
    <property type="match status" value="1"/>
</dbReference>